<reference evidence="2 3" key="1">
    <citation type="submission" date="2017-12" db="EMBL/GenBank/DDBJ databases">
        <title>Comparative genomics of Botrytis spp.</title>
        <authorList>
            <person name="Valero-Jimenez C.A."/>
            <person name="Tapia P."/>
            <person name="Veloso J."/>
            <person name="Silva-Moreno E."/>
            <person name="Staats M."/>
            <person name="Valdes J.H."/>
            <person name="Van Kan J.A.L."/>
        </authorList>
    </citation>
    <scope>NUCLEOTIDE SEQUENCE [LARGE SCALE GENOMIC DNA]</scope>
    <source>
        <strain evidence="2 3">Bp0003</strain>
    </source>
</reference>
<dbReference type="EMBL" id="PQXI01000049">
    <property type="protein sequence ID" value="TGO27013.1"/>
    <property type="molecule type" value="Genomic_DNA"/>
</dbReference>
<evidence type="ECO:0000313" key="3">
    <source>
        <dbReference type="Proteomes" id="UP000297910"/>
    </source>
</evidence>
<keyword evidence="3" id="KW-1185">Reference proteome</keyword>
<dbReference type="Proteomes" id="UP000297910">
    <property type="component" value="Unassembled WGS sequence"/>
</dbReference>
<sequence>MAVNNPNIKVAGTEEREQEDLILQRVLGERKIKKEAKIAVENSKQETDQKPLHEIIEKFQSKHRAARNKLKDENTETTGPTKAPNLSDKPILSKSHRHNNSKSRNGAGADYVELVRENCGNPYAIREQDNSIYAIEDRDTEESVQITTEIEGKIREINVGTESETDALKKSIKDLERVMSNTARLIGKKRARLHQILGSSKSEKSKVKQGDDIPPPRFGIISEFNIEPYLAIIGDALLILSRF</sequence>
<evidence type="ECO:0000256" key="1">
    <source>
        <dbReference type="SAM" id="MobiDB-lite"/>
    </source>
</evidence>
<organism evidence="2 3">
    <name type="scientific">Botrytis paeoniae</name>
    <dbReference type="NCBI Taxonomy" id="278948"/>
    <lineage>
        <taxon>Eukaryota</taxon>
        <taxon>Fungi</taxon>
        <taxon>Dikarya</taxon>
        <taxon>Ascomycota</taxon>
        <taxon>Pezizomycotina</taxon>
        <taxon>Leotiomycetes</taxon>
        <taxon>Helotiales</taxon>
        <taxon>Sclerotiniaceae</taxon>
        <taxon>Botrytis</taxon>
    </lineage>
</organism>
<name>A0A4Z1FXZ4_9HELO</name>
<accession>A0A4Z1FXZ4</accession>
<proteinExistence type="predicted"/>
<evidence type="ECO:0000313" key="2">
    <source>
        <dbReference type="EMBL" id="TGO27013.1"/>
    </source>
</evidence>
<protein>
    <submittedName>
        <fullName evidence="2">Uncharacterized protein</fullName>
    </submittedName>
</protein>
<feature type="region of interest" description="Disordered" evidence="1">
    <location>
        <begin position="62"/>
        <end position="109"/>
    </location>
</feature>
<comment type="caution">
    <text evidence="2">The sequence shown here is derived from an EMBL/GenBank/DDBJ whole genome shotgun (WGS) entry which is preliminary data.</text>
</comment>
<dbReference type="AlphaFoldDB" id="A0A4Z1FXZ4"/>
<gene>
    <name evidence="2" type="ORF">BPAE_0049g00400</name>
</gene>